<organism evidence="2 3">
    <name type="scientific">Puccinia sorghi</name>
    <dbReference type="NCBI Taxonomy" id="27349"/>
    <lineage>
        <taxon>Eukaryota</taxon>
        <taxon>Fungi</taxon>
        <taxon>Dikarya</taxon>
        <taxon>Basidiomycota</taxon>
        <taxon>Pucciniomycotina</taxon>
        <taxon>Pucciniomycetes</taxon>
        <taxon>Pucciniales</taxon>
        <taxon>Pucciniaceae</taxon>
        <taxon>Puccinia</taxon>
    </lineage>
</organism>
<evidence type="ECO:0000313" key="3">
    <source>
        <dbReference type="Proteomes" id="UP000037035"/>
    </source>
</evidence>
<comment type="caution">
    <text evidence="2">The sequence shown here is derived from an EMBL/GenBank/DDBJ whole genome shotgun (WGS) entry which is preliminary data.</text>
</comment>
<dbReference type="Proteomes" id="UP000037035">
    <property type="component" value="Unassembled WGS sequence"/>
</dbReference>
<evidence type="ECO:0000313" key="2">
    <source>
        <dbReference type="EMBL" id="KNZ52601.1"/>
    </source>
</evidence>
<keyword evidence="1" id="KW-0472">Membrane</keyword>
<reference evidence="2 3" key="1">
    <citation type="submission" date="2015-08" db="EMBL/GenBank/DDBJ databases">
        <title>Next Generation Sequencing and Analysis of the Genome of Puccinia sorghi L Schw, the Causal Agent of Maize Common Rust.</title>
        <authorList>
            <person name="Rochi L."/>
            <person name="Burguener G."/>
            <person name="Darino M."/>
            <person name="Turjanski A."/>
            <person name="Kreff E."/>
            <person name="Dieguez M.J."/>
            <person name="Sacco F."/>
        </authorList>
    </citation>
    <scope>NUCLEOTIDE SEQUENCE [LARGE SCALE GENOMIC DNA]</scope>
    <source>
        <strain evidence="2 3">RO10H11247</strain>
    </source>
</reference>
<gene>
    <name evidence="2" type="ORF">VP01_3504g1</name>
</gene>
<feature type="transmembrane region" description="Helical" evidence="1">
    <location>
        <begin position="72"/>
        <end position="89"/>
    </location>
</feature>
<keyword evidence="1" id="KW-0812">Transmembrane</keyword>
<evidence type="ECO:0000256" key="1">
    <source>
        <dbReference type="SAM" id="Phobius"/>
    </source>
</evidence>
<sequence>MKKIPGSFCCYSNLSPRLIQPSFDAQSLTAEFECQLGWSMLHVNCRHLIKFFFAMAHSLSICIFYVCFDHHISPFLGFIIIIILLLYSIKRFTLKYILKISQNQPSHRPTFFKTLIFQNIQKFEEDVIQIEGYYFFIRNNGRLQWGIFIRLLTNIPEYNIPWDTYCMMGGSPPGQEQLEGWSVFHHSYIKSYHNGVILHTLSSFSIHHFILLNWDELPFNFQSVLIPYSMSYRNVDLGMNCELTLHVFLVLLATYYYVFMLNSPQNQLFYYFCCCTFIFTKVPEVTLGSTSNVGNLFHKELLKSLFVHIYNYCSKIFCLYSMKSQVGDLCYSLNSQVGDGS</sequence>
<proteinExistence type="predicted"/>
<dbReference type="AlphaFoldDB" id="A0A0L6UVM3"/>
<dbReference type="VEuPathDB" id="FungiDB:VP01_3504g1"/>
<keyword evidence="1" id="KW-1133">Transmembrane helix</keyword>
<feature type="transmembrane region" description="Helical" evidence="1">
    <location>
        <begin position="48"/>
        <end position="66"/>
    </location>
</feature>
<keyword evidence="3" id="KW-1185">Reference proteome</keyword>
<feature type="transmembrane region" description="Helical" evidence="1">
    <location>
        <begin position="237"/>
        <end position="258"/>
    </location>
</feature>
<accession>A0A0L6UVM3</accession>
<name>A0A0L6UVM3_9BASI</name>
<dbReference type="EMBL" id="LAVV01008507">
    <property type="protein sequence ID" value="KNZ52601.1"/>
    <property type="molecule type" value="Genomic_DNA"/>
</dbReference>
<protein>
    <submittedName>
        <fullName evidence="2">Uncharacterized protein</fullName>
    </submittedName>
</protein>